<protein>
    <recommendedName>
        <fullName evidence="1">WLM domain-containing protein</fullName>
    </recommendedName>
</protein>
<proteinExistence type="predicted"/>
<dbReference type="GO" id="GO:0008237">
    <property type="term" value="F:metallopeptidase activity"/>
    <property type="evidence" value="ECO:0007669"/>
    <property type="project" value="TreeGrafter"/>
</dbReference>
<evidence type="ECO:0000313" key="3">
    <source>
        <dbReference type="Proteomes" id="UP000094385"/>
    </source>
</evidence>
<name>A0A1E3Q944_LIPST</name>
<dbReference type="InterPro" id="IPR053000">
    <property type="entry name" value="WSS1-like_metalloprotease"/>
</dbReference>
<evidence type="ECO:0000313" key="2">
    <source>
        <dbReference type="EMBL" id="ODQ74098.1"/>
    </source>
</evidence>
<dbReference type="OrthoDB" id="4095106at2759"/>
<dbReference type="PANTHER" id="PTHR46622">
    <property type="entry name" value="DNA-DEPENDENT METALLOPROTEASE WSS1"/>
    <property type="match status" value="1"/>
</dbReference>
<reference evidence="2 3" key="1">
    <citation type="journal article" date="2016" name="Proc. Natl. Acad. Sci. U.S.A.">
        <title>Comparative genomics of biotechnologically important yeasts.</title>
        <authorList>
            <person name="Riley R."/>
            <person name="Haridas S."/>
            <person name="Wolfe K.H."/>
            <person name="Lopes M.R."/>
            <person name="Hittinger C.T."/>
            <person name="Goeker M."/>
            <person name="Salamov A.A."/>
            <person name="Wisecaver J.H."/>
            <person name="Long T.M."/>
            <person name="Calvey C.H."/>
            <person name="Aerts A.L."/>
            <person name="Barry K.W."/>
            <person name="Choi C."/>
            <person name="Clum A."/>
            <person name="Coughlan A.Y."/>
            <person name="Deshpande S."/>
            <person name="Douglass A.P."/>
            <person name="Hanson S.J."/>
            <person name="Klenk H.-P."/>
            <person name="LaButti K.M."/>
            <person name="Lapidus A."/>
            <person name="Lindquist E.A."/>
            <person name="Lipzen A.M."/>
            <person name="Meier-Kolthoff J.P."/>
            <person name="Ohm R.A."/>
            <person name="Otillar R.P."/>
            <person name="Pangilinan J.L."/>
            <person name="Peng Y."/>
            <person name="Rokas A."/>
            <person name="Rosa C.A."/>
            <person name="Scheuner C."/>
            <person name="Sibirny A.A."/>
            <person name="Slot J.C."/>
            <person name="Stielow J.B."/>
            <person name="Sun H."/>
            <person name="Kurtzman C.P."/>
            <person name="Blackwell M."/>
            <person name="Grigoriev I.V."/>
            <person name="Jeffries T.W."/>
        </authorList>
    </citation>
    <scope>NUCLEOTIDE SEQUENCE [LARGE SCALE GENOMIC DNA]</scope>
    <source>
        <strain evidence="2 3">NRRL Y-11557</strain>
    </source>
</reference>
<keyword evidence="3" id="KW-1185">Reference proteome</keyword>
<organism evidence="2 3">
    <name type="scientific">Lipomyces starkeyi NRRL Y-11557</name>
    <dbReference type="NCBI Taxonomy" id="675824"/>
    <lineage>
        <taxon>Eukaryota</taxon>
        <taxon>Fungi</taxon>
        <taxon>Dikarya</taxon>
        <taxon>Ascomycota</taxon>
        <taxon>Saccharomycotina</taxon>
        <taxon>Lipomycetes</taxon>
        <taxon>Lipomycetales</taxon>
        <taxon>Lipomycetaceae</taxon>
        <taxon>Lipomyces</taxon>
    </lineage>
</organism>
<dbReference type="Proteomes" id="UP000094385">
    <property type="component" value="Unassembled WGS sequence"/>
</dbReference>
<feature type="domain" description="WLM" evidence="1">
    <location>
        <begin position="10"/>
        <end position="236"/>
    </location>
</feature>
<sequence>MPLSITRFNAKNELPNSRITFITPLPVSPPQSLDMLNRVAAIVFPIMRSHSLSVTSLEENQYNREFWGINYNAGENIRLVLRGPDGQYLGFRQVLSVMIHELAHNKQMNHSKAFWAVRNQFMRELQALQAKKYTGEGLYSRGYQLGTSAIVDSIPLSEQDMPEELCGGSYSRTRRTRIVRRRKRKRKFEGEGLKTGTDLQKRKELEGGKVNKRVPRVANSERGRELRMNAALKRFEIQVTKVEEEEYEDDVIEEYFDDKRLDTKDLTNDERKWLKDEMMGMYDKTKEESIVNVDVGTIVDLDCESDVEGSASRQPQPSMIRRREQSNFRAEKQDIYEKDLLVCSQCTVTNDANADICTACYNVLRPDATLHWLCRSNDCSGSFWNLKEYGICSCCGSKQPV</sequence>
<dbReference type="PROSITE" id="PS51397">
    <property type="entry name" value="WLM"/>
    <property type="match status" value="1"/>
</dbReference>
<evidence type="ECO:0000259" key="1">
    <source>
        <dbReference type="PROSITE" id="PS51397"/>
    </source>
</evidence>
<dbReference type="CDD" id="cd07344">
    <property type="entry name" value="M48_yhfN_like"/>
    <property type="match status" value="1"/>
</dbReference>
<dbReference type="Pfam" id="PF08325">
    <property type="entry name" value="WLM"/>
    <property type="match status" value="1"/>
</dbReference>
<accession>A0A1E3Q944</accession>
<dbReference type="EMBL" id="KV454292">
    <property type="protein sequence ID" value="ODQ74098.1"/>
    <property type="molecule type" value="Genomic_DNA"/>
</dbReference>
<dbReference type="GO" id="GO:0006281">
    <property type="term" value="P:DNA repair"/>
    <property type="evidence" value="ECO:0007669"/>
    <property type="project" value="TreeGrafter"/>
</dbReference>
<dbReference type="Gene3D" id="3.30.2010.10">
    <property type="entry name" value="Metalloproteases ('zincins'), catalytic domain"/>
    <property type="match status" value="1"/>
</dbReference>
<dbReference type="STRING" id="675824.A0A1E3Q944"/>
<dbReference type="GO" id="GO:0005634">
    <property type="term" value="C:nucleus"/>
    <property type="evidence" value="ECO:0007669"/>
    <property type="project" value="TreeGrafter"/>
</dbReference>
<dbReference type="AlphaFoldDB" id="A0A1E3Q944"/>
<gene>
    <name evidence="2" type="ORF">LIPSTDRAFT_69648</name>
</gene>
<dbReference type="InterPro" id="IPR013536">
    <property type="entry name" value="WLM_dom"/>
</dbReference>
<dbReference type="PANTHER" id="PTHR46622:SF1">
    <property type="entry name" value="DNA-DEPENDENT METALLOPROTEASE WSS1"/>
    <property type="match status" value="1"/>
</dbReference>